<evidence type="ECO:0000313" key="6">
    <source>
        <dbReference type="EMBL" id="PYE42666.1"/>
    </source>
</evidence>
<feature type="domain" description="ABC transporter" evidence="5">
    <location>
        <begin position="2"/>
        <end position="231"/>
    </location>
</feature>
<gene>
    <name evidence="6" type="ORF">DFQ00_13511</name>
    <name evidence="7" type="ORF">HUB98_23500</name>
</gene>
<dbReference type="SUPFAM" id="SSF52540">
    <property type="entry name" value="P-loop containing nucleoside triphosphate hydrolases"/>
    <property type="match status" value="1"/>
</dbReference>
<evidence type="ECO:0000313" key="9">
    <source>
        <dbReference type="Proteomes" id="UP000509327"/>
    </source>
</evidence>
<dbReference type="EMBL" id="CP054614">
    <property type="protein sequence ID" value="QKS58893.1"/>
    <property type="molecule type" value="Genomic_DNA"/>
</dbReference>
<organism evidence="6 8">
    <name type="scientific">Paenibacillus barcinonensis</name>
    <dbReference type="NCBI Taxonomy" id="198119"/>
    <lineage>
        <taxon>Bacteria</taxon>
        <taxon>Bacillati</taxon>
        <taxon>Bacillota</taxon>
        <taxon>Bacilli</taxon>
        <taxon>Bacillales</taxon>
        <taxon>Paenibacillaceae</taxon>
        <taxon>Paenibacillus</taxon>
    </lineage>
</organism>
<dbReference type="EMBL" id="QJSW01000035">
    <property type="protein sequence ID" value="PYE42666.1"/>
    <property type="molecule type" value="Genomic_DNA"/>
</dbReference>
<keyword evidence="9" id="KW-1185">Reference proteome</keyword>
<dbReference type="PANTHER" id="PTHR43335:SF4">
    <property type="entry name" value="ABC TRANSPORTER, ATP-BINDING PROTEIN"/>
    <property type="match status" value="1"/>
</dbReference>
<evidence type="ECO:0000256" key="2">
    <source>
        <dbReference type="ARBA" id="ARBA00022448"/>
    </source>
</evidence>
<keyword evidence="3" id="KW-0547">Nucleotide-binding</keyword>
<protein>
    <submittedName>
        <fullName evidence="7">ABC transporter ATP-binding protein</fullName>
    </submittedName>
    <submittedName>
        <fullName evidence="6">ABC-2 type transport system ATP-binding protein</fullName>
    </submittedName>
</protein>
<dbReference type="Proteomes" id="UP000509327">
    <property type="component" value="Chromosome"/>
</dbReference>
<dbReference type="RefSeq" id="WP_146236233.1">
    <property type="nucleotide sequence ID" value="NZ_CP054614.1"/>
</dbReference>
<dbReference type="Gene3D" id="3.40.50.300">
    <property type="entry name" value="P-loop containing nucleotide triphosphate hydrolases"/>
    <property type="match status" value="1"/>
</dbReference>
<evidence type="ECO:0000256" key="4">
    <source>
        <dbReference type="ARBA" id="ARBA00022840"/>
    </source>
</evidence>
<evidence type="ECO:0000256" key="1">
    <source>
        <dbReference type="ARBA" id="ARBA00005417"/>
    </source>
</evidence>
<accession>A0A2V4V1K7</accession>
<dbReference type="SMART" id="SM00382">
    <property type="entry name" value="AAA"/>
    <property type="match status" value="1"/>
</dbReference>
<evidence type="ECO:0000256" key="3">
    <source>
        <dbReference type="ARBA" id="ARBA00022741"/>
    </source>
</evidence>
<dbReference type="Pfam" id="PF00005">
    <property type="entry name" value="ABC_tran"/>
    <property type="match status" value="1"/>
</dbReference>
<reference evidence="6 8" key="1">
    <citation type="submission" date="2018-06" db="EMBL/GenBank/DDBJ databases">
        <title>Genomic Encyclopedia of Type Strains, Phase III (KMG-III): the genomes of soil and plant-associated and newly described type strains.</title>
        <authorList>
            <person name="Whitman W."/>
        </authorList>
    </citation>
    <scope>NUCLEOTIDE SEQUENCE [LARGE SCALE GENOMIC DNA]</scope>
    <source>
        <strain evidence="6 8">CECT 7022</strain>
    </source>
</reference>
<sequence>MIEVRNITKHFGTQPALMDVSFTIQQGTVTGLIGPNGSGKTTLIRIMNGVLGADHGQVMIQGMNTSQETEKVLAICGTLTEQSGLYENMSGRDNLLFFADAFGLKQPAERIKELIELLEIQDYQHRKVGTYSTGMKKRLGLARVLLHRPSILFLDEPTNGLDPDGIQMVLRIIRQLNAEQGMTILISSHVLTQLSAVCDHYIFMEKGRIVEKGTEQEIILRYQSAPRLEVEADMPNGWKTGMFSPETATAHTATFQLSSREQIPQLLRQLTERGQVYQARMEGNDLESIYFAIREANAHE</sequence>
<dbReference type="InterPro" id="IPR003593">
    <property type="entry name" value="AAA+_ATPase"/>
</dbReference>
<comment type="similarity">
    <text evidence="1">Belongs to the ABC transporter superfamily.</text>
</comment>
<dbReference type="AlphaFoldDB" id="A0A2V4V1K7"/>
<dbReference type="GO" id="GO:0016887">
    <property type="term" value="F:ATP hydrolysis activity"/>
    <property type="evidence" value="ECO:0007669"/>
    <property type="project" value="InterPro"/>
</dbReference>
<dbReference type="InterPro" id="IPR003439">
    <property type="entry name" value="ABC_transporter-like_ATP-bd"/>
</dbReference>
<name>A0A2V4V1K7_PAEBA</name>
<dbReference type="Proteomes" id="UP000247790">
    <property type="component" value="Unassembled WGS sequence"/>
</dbReference>
<keyword evidence="4 6" id="KW-0067">ATP-binding</keyword>
<proteinExistence type="inferred from homology"/>
<dbReference type="OrthoDB" id="9804819at2"/>
<evidence type="ECO:0000259" key="5">
    <source>
        <dbReference type="PROSITE" id="PS50893"/>
    </source>
</evidence>
<evidence type="ECO:0000313" key="8">
    <source>
        <dbReference type="Proteomes" id="UP000247790"/>
    </source>
</evidence>
<reference evidence="7 9" key="2">
    <citation type="submission" date="2020-06" db="EMBL/GenBank/DDBJ databases">
        <title>Complete genome of Paenibacillus barcinonensis KACC11450.</title>
        <authorList>
            <person name="Kim M."/>
            <person name="Park Y.-J."/>
            <person name="Shin J.-H."/>
        </authorList>
    </citation>
    <scope>NUCLEOTIDE SEQUENCE [LARGE SCALE GENOMIC DNA]</scope>
    <source>
        <strain evidence="7 9">KACC11450</strain>
    </source>
</reference>
<dbReference type="GO" id="GO:0005524">
    <property type="term" value="F:ATP binding"/>
    <property type="evidence" value="ECO:0007669"/>
    <property type="project" value="UniProtKB-KW"/>
</dbReference>
<dbReference type="PANTHER" id="PTHR43335">
    <property type="entry name" value="ABC TRANSPORTER, ATP-BINDING PROTEIN"/>
    <property type="match status" value="1"/>
</dbReference>
<keyword evidence="2" id="KW-0813">Transport</keyword>
<evidence type="ECO:0000313" key="7">
    <source>
        <dbReference type="EMBL" id="QKS58893.1"/>
    </source>
</evidence>
<dbReference type="PROSITE" id="PS50893">
    <property type="entry name" value="ABC_TRANSPORTER_2"/>
    <property type="match status" value="1"/>
</dbReference>
<dbReference type="InterPro" id="IPR027417">
    <property type="entry name" value="P-loop_NTPase"/>
</dbReference>